<name>N6UV63_9HYPH</name>
<keyword evidence="6 7" id="KW-0472">Membrane</keyword>
<evidence type="ECO:0000256" key="5">
    <source>
        <dbReference type="ARBA" id="ARBA00022989"/>
    </source>
</evidence>
<evidence type="ECO:0000256" key="2">
    <source>
        <dbReference type="ARBA" id="ARBA00007430"/>
    </source>
</evidence>
<gene>
    <name evidence="8" type="ORF">RHSP_69297</name>
</gene>
<feature type="transmembrane region" description="Helical" evidence="7">
    <location>
        <begin position="148"/>
        <end position="171"/>
    </location>
</feature>
<accession>N6UV63</accession>
<dbReference type="AlphaFoldDB" id="N6UV63"/>
<feature type="transmembrane region" description="Helical" evidence="7">
    <location>
        <begin position="109"/>
        <end position="128"/>
    </location>
</feature>
<feature type="transmembrane region" description="Helical" evidence="7">
    <location>
        <begin position="355"/>
        <end position="378"/>
    </location>
</feature>
<keyword evidence="9" id="KW-1185">Reference proteome</keyword>
<dbReference type="GO" id="GO:0005886">
    <property type="term" value="C:plasma membrane"/>
    <property type="evidence" value="ECO:0007669"/>
    <property type="project" value="UniProtKB-SubCell"/>
</dbReference>
<feature type="transmembrane region" description="Helical" evidence="7">
    <location>
        <begin position="486"/>
        <end position="506"/>
    </location>
</feature>
<evidence type="ECO:0000256" key="6">
    <source>
        <dbReference type="ARBA" id="ARBA00023136"/>
    </source>
</evidence>
<feature type="transmembrane region" description="Helical" evidence="7">
    <location>
        <begin position="211"/>
        <end position="230"/>
    </location>
</feature>
<dbReference type="Proteomes" id="UP000012429">
    <property type="component" value="Unassembled WGS sequence"/>
</dbReference>
<feature type="transmembrane region" description="Helical" evidence="7">
    <location>
        <begin position="390"/>
        <end position="412"/>
    </location>
</feature>
<keyword evidence="4 7" id="KW-0812">Transmembrane</keyword>
<sequence length="551" mass="59120">MGALYQLSSARLQSIAQLHAVHWQKLSTKERKDEFSLASNFHGVRLMDSLSPRFKGAGWASLKHRLSSRMPTVIGDGASTLVSKIVSQAVQLLIFLVAARALESAEFGLYAFSSAIVVMLVVIAEGGWGEFVMKAECSDSELDQIGTISIIAGVLVTIIGASGAAIAWFLFHRPHEALLLALFSCWFLPSSLYAVYEGLLVARGLLRKQSIIRIASEITGLCVTIVGLWLGWNVFSLAAGRLASQLICLAGSAAVLAWRPRLCLTWPFAREVLGFSSHILSNRLILFLRSYSGTIAIGSFLGLTEAGYFRVAERIVAAFSELIGEPARMLAWTLFRRSALPTGSDGRQVRDIGSAATFFMMVLMAIATPIYLGLSLISSDLIDIILGEKWAPAAALVAILSMKQVLLMPGYVTEALLSLSGNIRRMPPTLLFNAVVSVTLILLLAPFGVVAAAWGQCAASLVAFLTSMRLQKYYGGLGWGEVMRKSGYLAVAVGLMAAAVYGLGYFAGSLNIQRVLTVLLQVVAGGAIYVCTLLVLKKMGGGTVSVLSVRQ</sequence>
<organism evidence="8 9">
    <name type="scientific">Rhizobium freirei PRF 81</name>
    <dbReference type="NCBI Taxonomy" id="363754"/>
    <lineage>
        <taxon>Bacteria</taxon>
        <taxon>Pseudomonadati</taxon>
        <taxon>Pseudomonadota</taxon>
        <taxon>Alphaproteobacteria</taxon>
        <taxon>Hyphomicrobiales</taxon>
        <taxon>Rhizobiaceae</taxon>
        <taxon>Rhizobium/Agrobacterium group</taxon>
        <taxon>Rhizobium</taxon>
    </lineage>
</organism>
<reference evidence="8 9" key="1">
    <citation type="journal article" date="2012" name="BMC Genomics">
        <title>Genomic basis of broad host range and environmental adaptability of Rhizobium tropici CIAT 899 and Rhizobium sp. PRF 81 which are used in inoculants for common bean (Phaseolus vulgaris L.).</title>
        <authorList>
            <person name="Ormeno-Orrillo E."/>
            <person name="Menna P."/>
            <person name="Almeida L.G."/>
            <person name="Ollero F.J."/>
            <person name="Nicolas M.F."/>
            <person name="Pains Rodrigues E."/>
            <person name="Shigueyoshi Nakatani A."/>
            <person name="Silva Batista J.S."/>
            <person name="Oliveira Chueire L.M."/>
            <person name="Souza R.C."/>
            <person name="Ribeiro Vasconcelos A.T."/>
            <person name="Megias M."/>
            <person name="Hungria M."/>
            <person name="Martinez-Romero E."/>
        </authorList>
    </citation>
    <scope>NUCLEOTIDE SEQUENCE [LARGE SCALE GENOMIC DNA]</scope>
    <source>
        <strain evidence="8 9">PRF 81</strain>
    </source>
</reference>
<dbReference type="STRING" id="363754.RHSP_69297"/>
<keyword evidence="3" id="KW-1003">Cell membrane</keyword>
<proteinExistence type="inferred from homology"/>
<protein>
    <submittedName>
        <fullName evidence="8">Polysaccharide biosynthesis protein</fullName>
    </submittedName>
</protein>
<feature type="transmembrane region" description="Helical" evidence="7">
    <location>
        <begin position="432"/>
        <end position="465"/>
    </location>
</feature>
<feature type="transmembrane region" description="Helical" evidence="7">
    <location>
        <begin position="518"/>
        <end position="536"/>
    </location>
</feature>
<keyword evidence="5 7" id="KW-1133">Transmembrane helix</keyword>
<evidence type="ECO:0000256" key="1">
    <source>
        <dbReference type="ARBA" id="ARBA00004651"/>
    </source>
</evidence>
<comment type="subcellular location">
    <subcellularLocation>
        <location evidence="1">Cell membrane</location>
        <topology evidence="1">Multi-pass membrane protein</topology>
    </subcellularLocation>
</comment>
<evidence type="ECO:0000256" key="4">
    <source>
        <dbReference type="ARBA" id="ARBA00022692"/>
    </source>
</evidence>
<dbReference type="PATRIC" id="fig|363754.4.peg.5784"/>
<dbReference type="Pfam" id="PF13440">
    <property type="entry name" value="Polysacc_synt_3"/>
    <property type="match status" value="1"/>
</dbReference>
<dbReference type="InterPro" id="IPR050833">
    <property type="entry name" value="Poly_Biosynth_Transport"/>
</dbReference>
<evidence type="ECO:0000256" key="7">
    <source>
        <dbReference type="SAM" id="Phobius"/>
    </source>
</evidence>
<dbReference type="PANTHER" id="PTHR30250">
    <property type="entry name" value="PST FAMILY PREDICTED COLANIC ACID TRANSPORTER"/>
    <property type="match status" value="1"/>
</dbReference>
<comment type="caution">
    <text evidence="8">The sequence shown here is derived from an EMBL/GenBank/DDBJ whole genome shotgun (WGS) entry which is preliminary data.</text>
</comment>
<feature type="transmembrane region" description="Helical" evidence="7">
    <location>
        <begin position="178"/>
        <end position="196"/>
    </location>
</feature>
<comment type="similarity">
    <text evidence="2">Belongs to the polysaccharide synthase family.</text>
</comment>
<dbReference type="PANTHER" id="PTHR30250:SF10">
    <property type="entry name" value="LIPOPOLYSACCHARIDE BIOSYNTHESIS PROTEIN WZXC"/>
    <property type="match status" value="1"/>
</dbReference>
<evidence type="ECO:0000256" key="3">
    <source>
        <dbReference type="ARBA" id="ARBA00022475"/>
    </source>
</evidence>
<dbReference type="EMBL" id="AQHN01000088">
    <property type="protein sequence ID" value="ENN84641.1"/>
    <property type="molecule type" value="Genomic_DNA"/>
</dbReference>
<evidence type="ECO:0000313" key="9">
    <source>
        <dbReference type="Proteomes" id="UP000012429"/>
    </source>
</evidence>
<evidence type="ECO:0000313" key="8">
    <source>
        <dbReference type="EMBL" id="ENN84641.1"/>
    </source>
</evidence>